<dbReference type="InterPro" id="IPR031582">
    <property type="entry name" value="TadF"/>
</dbReference>
<keyword evidence="1" id="KW-0472">Membrane</keyword>
<protein>
    <recommendedName>
        <fullName evidence="4">Tight adherance operon protein</fullName>
    </recommendedName>
</protein>
<evidence type="ECO:0008006" key="4">
    <source>
        <dbReference type="Google" id="ProtNLM"/>
    </source>
</evidence>
<dbReference type="Proteomes" id="UP000811282">
    <property type="component" value="Unassembled WGS sequence"/>
</dbReference>
<dbReference type="Pfam" id="PF16964">
    <property type="entry name" value="TadF"/>
    <property type="match status" value="1"/>
</dbReference>
<reference evidence="2 3" key="1">
    <citation type="journal article" date="2021" name="Genome Biol. Evol.">
        <title>The evolution of interdependence in a four-way mealybug symbiosis.</title>
        <authorList>
            <person name="Garber A.I."/>
            <person name="Kupper M."/>
            <person name="Laetsch D.R."/>
            <person name="Weldon S.R."/>
            <person name="Ladinsky M.S."/>
            <person name="Bjorkman P.J."/>
            <person name="McCutcheon J.P."/>
        </authorList>
    </citation>
    <scope>NUCLEOTIDE SEQUENCE [LARGE SCALE GENOMIC DNA]</scope>
    <source>
        <strain evidence="2">SOD</strain>
    </source>
</reference>
<keyword evidence="3" id="KW-1185">Reference proteome</keyword>
<dbReference type="EMBL" id="JAFJYC010000003">
    <property type="protein sequence ID" value="MBT9433430.1"/>
    <property type="molecule type" value="Genomic_DNA"/>
</dbReference>
<gene>
    <name evidence="2" type="ORF">JZM24_17450</name>
</gene>
<comment type="caution">
    <text evidence="2">The sequence shown here is derived from an EMBL/GenBank/DDBJ whole genome shotgun (WGS) entry which is preliminary data.</text>
</comment>
<proteinExistence type="predicted"/>
<evidence type="ECO:0000313" key="2">
    <source>
        <dbReference type="EMBL" id="MBT9433430.1"/>
    </source>
</evidence>
<keyword evidence="1" id="KW-1133">Transmembrane helix</keyword>
<evidence type="ECO:0000256" key="1">
    <source>
        <dbReference type="SAM" id="Phobius"/>
    </source>
</evidence>
<organism evidence="2 3">
    <name type="scientific">Candidatus Sodalis endolongispinus</name>
    <dbReference type="NCBI Taxonomy" id="2812662"/>
    <lineage>
        <taxon>Bacteria</taxon>
        <taxon>Pseudomonadati</taxon>
        <taxon>Pseudomonadota</taxon>
        <taxon>Gammaproteobacteria</taxon>
        <taxon>Enterobacterales</taxon>
        <taxon>Bruguierivoracaceae</taxon>
        <taxon>Sodalis</taxon>
    </lineage>
</organism>
<accession>A0ABS5YEG2</accession>
<evidence type="ECO:0000313" key="3">
    <source>
        <dbReference type="Proteomes" id="UP000811282"/>
    </source>
</evidence>
<sequence>MYKKVRICPILNNQHASVTVECGLICSMIGIVLIYMTFIAVSIYTQGKLDRLSYSLAGILRERSVLYPRHQRLTSADVDDLYAIAKGVLHDMNSSVDSSNLTIKAEEIYFPRETALNSVHSNRAALAAGNGNPIYTSYRAGKGDDTCESSIERTTLENLSPTTPQDGKIPIYQVTVCYSVDIGQALPKLGNITSHAIAVAR</sequence>
<name>A0ABS5YEG2_9GAMM</name>
<keyword evidence="1" id="KW-0812">Transmembrane</keyword>
<feature type="transmembrane region" description="Helical" evidence="1">
    <location>
        <begin position="20"/>
        <end position="44"/>
    </location>
</feature>